<dbReference type="Proteomes" id="UP000198211">
    <property type="component" value="Unassembled WGS sequence"/>
</dbReference>
<feature type="region of interest" description="Disordered" evidence="1">
    <location>
        <begin position="1"/>
        <end position="58"/>
    </location>
</feature>
<proteinExistence type="predicted"/>
<evidence type="ECO:0000256" key="1">
    <source>
        <dbReference type="SAM" id="MobiDB-lite"/>
    </source>
</evidence>
<comment type="caution">
    <text evidence="2">The sequence shown here is derived from an EMBL/GenBank/DDBJ whole genome shotgun (WGS) entry which is preliminary data.</text>
</comment>
<dbReference type="EMBL" id="NBNE01009787">
    <property type="protein sequence ID" value="OWY98066.1"/>
    <property type="molecule type" value="Genomic_DNA"/>
</dbReference>
<protein>
    <submittedName>
        <fullName evidence="2">Uncharacterized protein</fullName>
    </submittedName>
</protein>
<organism evidence="2 3">
    <name type="scientific">Phytophthora megakarya</name>
    <dbReference type="NCBI Taxonomy" id="4795"/>
    <lineage>
        <taxon>Eukaryota</taxon>
        <taxon>Sar</taxon>
        <taxon>Stramenopiles</taxon>
        <taxon>Oomycota</taxon>
        <taxon>Peronosporomycetes</taxon>
        <taxon>Peronosporales</taxon>
        <taxon>Peronosporaceae</taxon>
        <taxon>Phytophthora</taxon>
    </lineage>
</organism>
<accession>A0A225UZS2</accession>
<sequence>MPDDDPPAKATKDAEIDSDAVDYEESDDELKPSSGSDEGSGASSDGSIKRKNLSARDSCRQEAKTKTFLMKTMDKMHVRLVKNLTTTYEIFNYICQKYEGAAFHDDPYIIQHYLMEINFEEGSDLTEFFLKLENVMKAASEATESVMAEGQKCGGVGWQKLLSAAVQLATVPRTTD</sequence>
<evidence type="ECO:0000313" key="3">
    <source>
        <dbReference type="Proteomes" id="UP000198211"/>
    </source>
</evidence>
<dbReference type="AlphaFoldDB" id="A0A225UZS2"/>
<feature type="compositionally biased region" description="Low complexity" evidence="1">
    <location>
        <begin position="33"/>
        <end position="46"/>
    </location>
</feature>
<feature type="compositionally biased region" description="Basic and acidic residues" evidence="1">
    <location>
        <begin position="1"/>
        <end position="15"/>
    </location>
</feature>
<name>A0A225UZS2_9STRA</name>
<reference evidence="3" key="1">
    <citation type="submission" date="2017-03" db="EMBL/GenBank/DDBJ databases">
        <title>Phytopthora megakarya and P. palmivora, two closely related causual agents of cacao black pod achieved similar genome size and gene model numbers by different mechanisms.</title>
        <authorList>
            <person name="Ali S."/>
            <person name="Shao J."/>
            <person name="Larry D.J."/>
            <person name="Kronmiller B."/>
            <person name="Shen D."/>
            <person name="Strem M.D."/>
            <person name="Melnick R.L."/>
            <person name="Guiltinan M.J."/>
            <person name="Tyler B.M."/>
            <person name="Meinhardt L.W."/>
            <person name="Bailey B.A."/>
        </authorList>
    </citation>
    <scope>NUCLEOTIDE SEQUENCE [LARGE SCALE GENOMIC DNA]</scope>
    <source>
        <strain evidence="3">zdho120</strain>
    </source>
</reference>
<dbReference type="OrthoDB" id="125794at2759"/>
<feature type="compositionally biased region" description="Acidic residues" evidence="1">
    <location>
        <begin position="16"/>
        <end position="28"/>
    </location>
</feature>
<keyword evidence="3" id="KW-1185">Reference proteome</keyword>
<gene>
    <name evidence="2" type="ORF">PHMEG_00031265</name>
</gene>
<evidence type="ECO:0000313" key="2">
    <source>
        <dbReference type="EMBL" id="OWY98066.1"/>
    </source>
</evidence>